<feature type="domain" description="Methyltransferase" evidence="1">
    <location>
        <begin position="42"/>
        <end position="134"/>
    </location>
</feature>
<dbReference type="InterPro" id="IPR029063">
    <property type="entry name" value="SAM-dependent_MTases_sf"/>
</dbReference>
<evidence type="ECO:0000259" key="1">
    <source>
        <dbReference type="Pfam" id="PF13649"/>
    </source>
</evidence>
<organism evidence="2 3">
    <name type="scientific">Marivivens niveibacter</name>
    <dbReference type="NCBI Taxonomy" id="1930667"/>
    <lineage>
        <taxon>Bacteria</taxon>
        <taxon>Pseudomonadati</taxon>
        <taxon>Pseudomonadota</taxon>
        <taxon>Alphaproteobacteria</taxon>
        <taxon>Rhodobacterales</taxon>
        <taxon>Paracoccaceae</taxon>
        <taxon>Marivivens group</taxon>
        <taxon>Marivivens</taxon>
    </lineage>
</organism>
<accession>A0A251WX04</accession>
<evidence type="ECO:0000313" key="2">
    <source>
        <dbReference type="EMBL" id="OUD09030.1"/>
    </source>
</evidence>
<dbReference type="GO" id="GO:0008168">
    <property type="term" value="F:methyltransferase activity"/>
    <property type="evidence" value="ECO:0007669"/>
    <property type="project" value="UniProtKB-KW"/>
</dbReference>
<dbReference type="CDD" id="cd02440">
    <property type="entry name" value="AdoMet_MTases"/>
    <property type="match status" value="1"/>
</dbReference>
<dbReference type="EMBL" id="MSPP01000003">
    <property type="protein sequence ID" value="OUD09030.1"/>
    <property type="molecule type" value="Genomic_DNA"/>
</dbReference>
<comment type="caution">
    <text evidence="2">The sequence shown here is derived from an EMBL/GenBank/DDBJ whole genome shotgun (WGS) entry which is preliminary data.</text>
</comment>
<sequence length="205" mass="22512">MSLPPLDWDDRFANADGYLFGTTANYFLTEVAHLLPNHGTALAVADGEGRNGVWLARHGLDVTSVDVSPTAQKRAADLAAEFDVSLNLMIGDAHDWDYPENAFNVVVEVFTQFSNPEQRARKWAGMRRALKPGGTLVIVGYRIEQLNNTSGGPRHPDHLYTADLLKEAFADFTLKRMSQDDLEMAEGAGHAGMSSVIGAVWRKPE</sequence>
<dbReference type="SUPFAM" id="SSF53335">
    <property type="entry name" value="S-adenosyl-L-methionine-dependent methyltransferases"/>
    <property type="match status" value="1"/>
</dbReference>
<proteinExistence type="predicted"/>
<dbReference type="GO" id="GO:0032259">
    <property type="term" value="P:methylation"/>
    <property type="evidence" value="ECO:0007669"/>
    <property type="project" value="UniProtKB-KW"/>
</dbReference>
<gene>
    <name evidence="2" type="ORF">BVC71_09970</name>
</gene>
<evidence type="ECO:0000313" key="3">
    <source>
        <dbReference type="Proteomes" id="UP000194664"/>
    </source>
</evidence>
<name>A0A251WX04_9RHOB</name>
<dbReference type="RefSeq" id="WP_086451511.1">
    <property type="nucleotide sequence ID" value="NZ_MSPP01000003.1"/>
</dbReference>
<keyword evidence="2" id="KW-0489">Methyltransferase</keyword>
<reference evidence="2 3" key="1">
    <citation type="submission" date="2016-12" db="EMBL/GenBank/DDBJ databases">
        <title>The draft genome sequence of HSLHS2.</title>
        <authorList>
            <person name="Hu D."/>
            <person name="Wang L."/>
            <person name="Shao Z."/>
        </authorList>
    </citation>
    <scope>NUCLEOTIDE SEQUENCE [LARGE SCALE GENOMIC DNA]</scope>
    <source>
        <strain evidence="2">MCCC 1A06712</strain>
    </source>
</reference>
<protein>
    <submittedName>
        <fullName evidence="2">SAM-dependent methyltransferase</fullName>
    </submittedName>
</protein>
<keyword evidence="2" id="KW-0808">Transferase</keyword>
<dbReference type="Proteomes" id="UP000194664">
    <property type="component" value="Unassembled WGS sequence"/>
</dbReference>
<dbReference type="InterPro" id="IPR041698">
    <property type="entry name" value="Methyltransf_25"/>
</dbReference>
<dbReference type="AlphaFoldDB" id="A0A251WX04"/>
<dbReference type="OrthoDB" id="9786503at2"/>
<keyword evidence="3" id="KW-1185">Reference proteome</keyword>
<dbReference type="Pfam" id="PF13649">
    <property type="entry name" value="Methyltransf_25"/>
    <property type="match status" value="1"/>
</dbReference>
<dbReference type="Gene3D" id="3.40.50.150">
    <property type="entry name" value="Vaccinia Virus protein VP39"/>
    <property type="match status" value="1"/>
</dbReference>